<sequence>MTNSKKIFGVVANFFQNSSELFAKENLTYTMQGNIDSVVAAGALPLLIPIGIPADVNQYLSKIDALLLPGGQDVSPDLYGEAPSDLLGATSTKRDTFENALIQGAISRDIPILAICRGAQLVNVYFGGSLYQDESMIKRSVNIEHDQTKIPVQNDQPSHLVQLKDPTLIQMFESSEIQVNSLHHQAIKKLGKGLTITAKAKDGVIEGFNDSKHHIAAYQWHPEMMFRSDKAMLKIFTKFISDFLE</sequence>
<gene>
    <name evidence="1" type="ordered locus">PECL_939</name>
</gene>
<dbReference type="KEGG" id="pce:PECL_939"/>
<accession>G8PD73</accession>
<evidence type="ECO:0000313" key="1">
    <source>
        <dbReference type="EMBL" id="AEV95208.1"/>
    </source>
</evidence>
<dbReference type="eggNOG" id="COG2071">
    <property type="taxonomic scope" value="Bacteria"/>
</dbReference>
<dbReference type="PANTHER" id="PTHR43235:SF1">
    <property type="entry name" value="GLUTAMINE AMIDOTRANSFERASE PB2B2.05-RELATED"/>
    <property type="match status" value="1"/>
</dbReference>
<dbReference type="EMBL" id="CP003137">
    <property type="protein sequence ID" value="AEV95208.1"/>
    <property type="molecule type" value="Genomic_DNA"/>
</dbReference>
<dbReference type="Pfam" id="PF07722">
    <property type="entry name" value="Peptidase_C26"/>
    <property type="match status" value="1"/>
</dbReference>
<dbReference type="GO" id="GO:0005829">
    <property type="term" value="C:cytosol"/>
    <property type="evidence" value="ECO:0007669"/>
    <property type="project" value="TreeGrafter"/>
</dbReference>
<evidence type="ECO:0000313" key="2">
    <source>
        <dbReference type="Proteomes" id="UP000005444"/>
    </source>
</evidence>
<dbReference type="RefSeq" id="WP_014215405.1">
    <property type="nucleotide sequence ID" value="NC_016605.1"/>
</dbReference>
<dbReference type="STRING" id="701521.PECL_939"/>
<dbReference type="InterPro" id="IPR011697">
    <property type="entry name" value="Peptidase_C26"/>
</dbReference>
<dbReference type="CDD" id="cd01745">
    <property type="entry name" value="GATase1_2"/>
    <property type="match status" value="1"/>
</dbReference>
<dbReference type="PROSITE" id="PS51273">
    <property type="entry name" value="GATASE_TYPE_1"/>
    <property type="match status" value="1"/>
</dbReference>
<dbReference type="GO" id="GO:0033969">
    <property type="term" value="F:gamma-glutamyl-gamma-aminobutyrate hydrolase activity"/>
    <property type="evidence" value="ECO:0007669"/>
    <property type="project" value="TreeGrafter"/>
</dbReference>
<dbReference type="GO" id="GO:0006598">
    <property type="term" value="P:polyamine catabolic process"/>
    <property type="evidence" value="ECO:0007669"/>
    <property type="project" value="TreeGrafter"/>
</dbReference>
<dbReference type="HOGENOM" id="CLU_030756_2_1_9"/>
<organism evidence="1 2">
    <name type="scientific">Pediococcus claussenii (strain ATCC BAA-344 / DSM 14800 / JCM 18046 / KCTC 3811 / LMG 21948 / P06)</name>
    <dbReference type="NCBI Taxonomy" id="701521"/>
    <lineage>
        <taxon>Bacteria</taxon>
        <taxon>Bacillati</taxon>
        <taxon>Bacillota</taxon>
        <taxon>Bacilli</taxon>
        <taxon>Lactobacillales</taxon>
        <taxon>Lactobacillaceae</taxon>
        <taxon>Pediococcus</taxon>
    </lineage>
</organism>
<dbReference type="Gene3D" id="3.40.50.880">
    <property type="match status" value="1"/>
</dbReference>
<dbReference type="Proteomes" id="UP000005444">
    <property type="component" value="Chromosome"/>
</dbReference>
<proteinExistence type="predicted"/>
<dbReference type="SUPFAM" id="SSF52317">
    <property type="entry name" value="Class I glutamine amidotransferase-like"/>
    <property type="match status" value="1"/>
</dbReference>
<name>G8PD73_PEDCP</name>
<dbReference type="InterPro" id="IPR029062">
    <property type="entry name" value="Class_I_gatase-like"/>
</dbReference>
<keyword evidence="2" id="KW-1185">Reference proteome</keyword>
<protein>
    <submittedName>
        <fullName evidence="1">Peptidase C26 family protein</fullName>
    </submittedName>
</protein>
<dbReference type="PATRIC" id="fig|701521.8.peg.887"/>
<dbReference type="AlphaFoldDB" id="G8PD73"/>
<reference evidence="1 2" key="1">
    <citation type="journal article" date="2012" name="J. Bacteriol.">
        <title>Complete Genome Sequence of the Beer Spoilage Organism Pediococcus claussenii ATCC BAA-344T.</title>
        <authorList>
            <person name="Pittet V."/>
            <person name="Abegunde T."/>
            <person name="Marfleet T."/>
            <person name="Haakensen M."/>
            <person name="Morrow K."/>
            <person name="Jayaprakash T."/>
            <person name="Schroeder K."/>
            <person name="Trost B."/>
            <person name="Byrns S."/>
            <person name="Bergsveinson J."/>
            <person name="Kusalik A."/>
            <person name="Ziola B."/>
        </authorList>
    </citation>
    <scope>NUCLEOTIDE SEQUENCE [LARGE SCALE GENOMIC DNA]</scope>
    <source>
        <strain evidence="1 2">ATCC BAA-344</strain>
    </source>
</reference>
<dbReference type="InterPro" id="IPR044668">
    <property type="entry name" value="PuuD-like"/>
</dbReference>
<dbReference type="PANTHER" id="PTHR43235">
    <property type="entry name" value="GLUTAMINE AMIDOTRANSFERASE PB2B2.05-RELATED"/>
    <property type="match status" value="1"/>
</dbReference>